<feature type="compositionally biased region" description="Basic and acidic residues" evidence="6">
    <location>
        <begin position="137"/>
        <end position="174"/>
    </location>
</feature>
<dbReference type="PANTHER" id="PTHR14413">
    <property type="entry name" value="RIBOSOMAL PROTEIN L17"/>
    <property type="match status" value="1"/>
</dbReference>
<dbReference type="HAMAP" id="MF_01368">
    <property type="entry name" value="Ribosomal_bL17"/>
    <property type="match status" value="1"/>
</dbReference>
<feature type="region of interest" description="Disordered" evidence="6">
    <location>
        <begin position="137"/>
        <end position="202"/>
    </location>
</feature>
<dbReference type="PROSITE" id="PS01167">
    <property type="entry name" value="RIBOSOMAL_L17"/>
    <property type="match status" value="1"/>
</dbReference>
<dbReference type="Gene3D" id="3.90.1030.10">
    <property type="entry name" value="Ribosomal protein L17"/>
    <property type="match status" value="1"/>
</dbReference>
<dbReference type="Pfam" id="PF01196">
    <property type="entry name" value="Ribosomal_L17"/>
    <property type="match status" value="1"/>
</dbReference>
<evidence type="ECO:0000256" key="6">
    <source>
        <dbReference type="SAM" id="MobiDB-lite"/>
    </source>
</evidence>
<dbReference type="GO" id="GO:0022625">
    <property type="term" value="C:cytosolic large ribosomal subunit"/>
    <property type="evidence" value="ECO:0007669"/>
    <property type="project" value="TreeGrafter"/>
</dbReference>
<evidence type="ECO:0000256" key="4">
    <source>
        <dbReference type="HAMAP-Rule" id="MF_01368"/>
    </source>
</evidence>
<evidence type="ECO:0000256" key="3">
    <source>
        <dbReference type="ARBA" id="ARBA00023274"/>
    </source>
</evidence>
<evidence type="ECO:0000256" key="1">
    <source>
        <dbReference type="ARBA" id="ARBA00008777"/>
    </source>
</evidence>
<sequence length="202" mass="24215">MRHGKRIKKLGRKKAHRVALLRNLCRALFIYERIKTTLQKAKEARRLVERLIEFAKKGDLSAKRYIYRHIPDHKLVKIVCEDIAPKFANRTGGYTRIYHLGPRLGDGAEMAILELTEKSEPEIVDLRRKLIERRSLPEEAGEKEKKEKPQKEKVKKETLKEKKEEKITRKEKVKKEKPKKKKKKEKREKKKEKRIKKKHRKR</sequence>
<dbReference type="InterPro" id="IPR036373">
    <property type="entry name" value="Ribosomal_bL17_sf"/>
</dbReference>
<evidence type="ECO:0000256" key="2">
    <source>
        <dbReference type="ARBA" id="ARBA00022980"/>
    </source>
</evidence>
<dbReference type="InterPro" id="IPR000456">
    <property type="entry name" value="Ribosomal_bL17"/>
</dbReference>
<dbReference type="EMBL" id="DTGZ01000102">
    <property type="protein sequence ID" value="HGV97772.1"/>
    <property type="molecule type" value="Genomic_DNA"/>
</dbReference>
<dbReference type="GO" id="GO:0006412">
    <property type="term" value="P:translation"/>
    <property type="evidence" value="ECO:0007669"/>
    <property type="project" value="UniProtKB-UniRule"/>
</dbReference>
<dbReference type="SUPFAM" id="SSF64263">
    <property type="entry name" value="Prokaryotic ribosomal protein L17"/>
    <property type="match status" value="1"/>
</dbReference>
<dbReference type="AlphaFoldDB" id="A0A7C4X948"/>
<organism evidence="7">
    <name type="scientific">candidate division WOR-3 bacterium</name>
    <dbReference type="NCBI Taxonomy" id="2052148"/>
    <lineage>
        <taxon>Bacteria</taxon>
        <taxon>Bacteria division WOR-3</taxon>
    </lineage>
</organism>
<keyword evidence="3 4" id="KW-0687">Ribonucleoprotein</keyword>
<name>A0A7C4X948_UNCW3</name>
<comment type="caution">
    <text evidence="7">The sequence shown here is derived from an EMBL/GenBank/DDBJ whole genome shotgun (WGS) entry which is preliminary data.</text>
</comment>
<dbReference type="InterPro" id="IPR047859">
    <property type="entry name" value="Ribosomal_bL17_CS"/>
</dbReference>
<evidence type="ECO:0000313" key="7">
    <source>
        <dbReference type="EMBL" id="HGV97772.1"/>
    </source>
</evidence>
<gene>
    <name evidence="4 7" type="primary">rplQ</name>
    <name evidence="7" type="ORF">ENV60_05695</name>
</gene>
<keyword evidence="2 4" id="KW-0689">Ribosomal protein</keyword>
<protein>
    <recommendedName>
        <fullName evidence="4">Large ribosomal subunit protein bL17</fullName>
    </recommendedName>
</protein>
<accession>A0A7C4X948</accession>
<comment type="subunit">
    <text evidence="4">Part of the 50S ribosomal subunit. Contacts protein L32.</text>
</comment>
<dbReference type="GO" id="GO:0003735">
    <property type="term" value="F:structural constituent of ribosome"/>
    <property type="evidence" value="ECO:0007669"/>
    <property type="project" value="InterPro"/>
</dbReference>
<dbReference type="PANTHER" id="PTHR14413:SF16">
    <property type="entry name" value="LARGE RIBOSOMAL SUBUNIT PROTEIN BL17M"/>
    <property type="match status" value="1"/>
</dbReference>
<dbReference type="NCBIfam" id="TIGR00059">
    <property type="entry name" value="L17"/>
    <property type="match status" value="1"/>
</dbReference>
<proteinExistence type="inferred from homology"/>
<evidence type="ECO:0000256" key="5">
    <source>
        <dbReference type="RuleBase" id="RU000660"/>
    </source>
</evidence>
<feature type="compositionally biased region" description="Basic residues" evidence="6">
    <location>
        <begin position="175"/>
        <end position="202"/>
    </location>
</feature>
<comment type="similarity">
    <text evidence="1 4 5">Belongs to the bacterial ribosomal protein bL17 family.</text>
</comment>
<reference evidence="7" key="1">
    <citation type="journal article" date="2020" name="mSystems">
        <title>Genome- and Community-Level Interaction Insights into Carbon Utilization and Element Cycling Functions of Hydrothermarchaeota in Hydrothermal Sediment.</title>
        <authorList>
            <person name="Zhou Z."/>
            <person name="Liu Y."/>
            <person name="Xu W."/>
            <person name="Pan J."/>
            <person name="Luo Z.H."/>
            <person name="Li M."/>
        </authorList>
    </citation>
    <scope>NUCLEOTIDE SEQUENCE [LARGE SCALE GENOMIC DNA]</scope>
    <source>
        <strain evidence="7">SpSt-774</strain>
    </source>
</reference>